<dbReference type="InterPro" id="IPR050261">
    <property type="entry name" value="FrsA_esterase"/>
</dbReference>
<dbReference type="Proteomes" id="UP000037660">
    <property type="component" value="Unassembled WGS sequence"/>
</dbReference>
<feature type="compositionally biased region" description="Basic and acidic residues" evidence="2">
    <location>
        <begin position="236"/>
        <end position="246"/>
    </location>
</feature>
<dbReference type="STRING" id="1547922.ISF6_2759"/>
<gene>
    <name evidence="4" type="ORF">ISF6_2759</name>
</gene>
<feature type="domain" description="Peptidase S9 prolyl oligopeptidase catalytic" evidence="3">
    <location>
        <begin position="45"/>
        <end position="234"/>
    </location>
</feature>
<dbReference type="PANTHER" id="PTHR22946">
    <property type="entry name" value="DIENELACTONE HYDROLASE DOMAIN-CONTAINING PROTEIN-RELATED"/>
    <property type="match status" value="1"/>
</dbReference>
<dbReference type="SUPFAM" id="SSF53474">
    <property type="entry name" value="alpha/beta-Hydrolases"/>
    <property type="match status" value="1"/>
</dbReference>
<evidence type="ECO:0000259" key="3">
    <source>
        <dbReference type="Pfam" id="PF00326"/>
    </source>
</evidence>
<accession>A0A0K8P315</accession>
<evidence type="ECO:0000313" key="5">
    <source>
        <dbReference type="Proteomes" id="UP000037660"/>
    </source>
</evidence>
<comment type="caution">
    <text evidence="4">The sequence shown here is derived from an EMBL/GenBank/DDBJ whole genome shotgun (WGS) entry which is preliminary data.</text>
</comment>
<organism evidence="4 5">
    <name type="scientific">Piscinibacter sakaiensis</name>
    <name type="common">Ideonella sakaiensis</name>
    <dbReference type="NCBI Taxonomy" id="1547922"/>
    <lineage>
        <taxon>Bacteria</taxon>
        <taxon>Pseudomonadati</taxon>
        <taxon>Pseudomonadota</taxon>
        <taxon>Betaproteobacteria</taxon>
        <taxon>Burkholderiales</taxon>
        <taxon>Sphaerotilaceae</taxon>
        <taxon>Piscinibacter</taxon>
    </lineage>
</organism>
<keyword evidence="1" id="KW-0378">Hydrolase</keyword>
<protein>
    <submittedName>
        <fullName evidence="4">Prolyl oligopeptidase family protein</fullName>
    </submittedName>
</protein>
<dbReference type="GO" id="GO:0006508">
    <property type="term" value="P:proteolysis"/>
    <property type="evidence" value="ECO:0007669"/>
    <property type="project" value="InterPro"/>
</dbReference>
<keyword evidence="5" id="KW-1185">Reference proteome</keyword>
<dbReference type="Gene3D" id="3.40.50.1820">
    <property type="entry name" value="alpha/beta hydrolase"/>
    <property type="match status" value="1"/>
</dbReference>
<name>A0A0K8P315_PISS1</name>
<evidence type="ECO:0000256" key="1">
    <source>
        <dbReference type="ARBA" id="ARBA00022801"/>
    </source>
</evidence>
<dbReference type="PANTHER" id="PTHR22946:SF5">
    <property type="entry name" value="PEPTIDASE S9 PROLYL OLIGOPEPTIDASE CATALYTIC DOMAIN-CONTAINING PROTEIN"/>
    <property type="match status" value="1"/>
</dbReference>
<feature type="compositionally biased region" description="Low complexity" evidence="2">
    <location>
        <begin position="247"/>
        <end position="258"/>
    </location>
</feature>
<dbReference type="EMBL" id="BBYR01000039">
    <property type="protein sequence ID" value="GAP36919.1"/>
    <property type="molecule type" value="Genomic_DNA"/>
</dbReference>
<sequence>MEIAVDDASISGTFVVPGTRVPGVLFVHGWGGTQQQYLTRAREIAALGCICLTFDLRGHASTLAQSETVTRENNLRDVLAAYDRLAARRHVDPERIALVGSSYGGYLGAIASTLRPVRWLALRAPALYQDSGWEIPKRQLHRDQDLPTYRRQLVRAADNRALAACEAFRGDVLLVESEHDAIVPAMVLASYREACTHARSVTYRCLEGADHGLSSDESQAGYLRLLRQWLAEMVETDRQRSDERAARPAAEASPTRPSVAPETPPKAIAPEALPSP</sequence>
<dbReference type="InterPro" id="IPR001375">
    <property type="entry name" value="Peptidase_S9_cat"/>
</dbReference>
<dbReference type="InterPro" id="IPR029058">
    <property type="entry name" value="AB_hydrolase_fold"/>
</dbReference>
<dbReference type="PROSITE" id="PS00708">
    <property type="entry name" value="PRO_ENDOPEP_SER"/>
    <property type="match status" value="1"/>
</dbReference>
<reference evidence="5" key="1">
    <citation type="submission" date="2015-07" db="EMBL/GenBank/DDBJ databases">
        <title>Discovery of a poly(ethylene terephthalate assimilation.</title>
        <authorList>
            <person name="Yoshida S."/>
            <person name="Hiraga K."/>
            <person name="Takehana T."/>
            <person name="Taniguchi I."/>
            <person name="Yamaji H."/>
            <person name="Maeda Y."/>
            <person name="Toyohara K."/>
            <person name="Miyamoto K."/>
            <person name="Kimura Y."/>
            <person name="Oda K."/>
        </authorList>
    </citation>
    <scope>NUCLEOTIDE SEQUENCE [LARGE SCALE GENOMIC DNA]</scope>
    <source>
        <strain evidence="5">NBRC 110686 / TISTR 2288 / 201-F6</strain>
    </source>
</reference>
<feature type="region of interest" description="Disordered" evidence="2">
    <location>
        <begin position="236"/>
        <end position="276"/>
    </location>
</feature>
<dbReference type="GO" id="GO:0004252">
    <property type="term" value="F:serine-type endopeptidase activity"/>
    <property type="evidence" value="ECO:0007669"/>
    <property type="project" value="InterPro"/>
</dbReference>
<proteinExistence type="predicted"/>
<evidence type="ECO:0000256" key="2">
    <source>
        <dbReference type="SAM" id="MobiDB-lite"/>
    </source>
</evidence>
<dbReference type="AlphaFoldDB" id="A0A0K8P315"/>
<evidence type="ECO:0000313" key="4">
    <source>
        <dbReference type="EMBL" id="GAP36919.1"/>
    </source>
</evidence>
<dbReference type="InterPro" id="IPR002471">
    <property type="entry name" value="Pept_S9_AS"/>
</dbReference>
<dbReference type="Pfam" id="PF00326">
    <property type="entry name" value="Peptidase_S9"/>
    <property type="match status" value="1"/>
</dbReference>
<reference evidence="4 5" key="2">
    <citation type="journal article" date="2016" name="Science">
        <title>A bacterium that degrades and assimilates poly(ethylene terephthalate).</title>
        <authorList>
            <person name="Yoshida S."/>
            <person name="Hiraga K."/>
            <person name="Takehana T."/>
            <person name="Taniguchi I."/>
            <person name="Yamaji H."/>
            <person name="Maeda Y."/>
            <person name="Toyohara K."/>
            <person name="Miyamoto K."/>
            <person name="Kimura Y."/>
            <person name="Oda K."/>
        </authorList>
    </citation>
    <scope>NUCLEOTIDE SEQUENCE [LARGE SCALE GENOMIC DNA]</scope>
    <source>
        <strain evidence="5">NBRC 110686 / TISTR 2288 / 201-F6</strain>
    </source>
</reference>